<dbReference type="PROSITE" id="PS50931">
    <property type="entry name" value="HTH_LYSR"/>
    <property type="match status" value="1"/>
</dbReference>
<evidence type="ECO:0000256" key="1">
    <source>
        <dbReference type="ARBA" id="ARBA00009437"/>
    </source>
</evidence>
<name>A0A2K8QIK4_9GAMM</name>
<gene>
    <name evidence="6" type="ORF">CVE23_04695</name>
</gene>
<dbReference type="RefSeq" id="WP_100848998.1">
    <property type="nucleotide sequence ID" value="NZ_BMJF01000004.1"/>
</dbReference>
<accession>A0A2K8QIK4</accession>
<evidence type="ECO:0000313" key="6">
    <source>
        <dbReference type="EMBL" id="ATZ93333.1"/>
    </source>
</evidence>
<reference evidence="7" key="1">
    <citation type="journal article" date="2018" name="Genome Announc.">
        <title>Complete genome sequence of a Dickeya fangzhongdai type strain causing bleeding canker of pear tree trunks.</title>
        <authorList>
            <person name="Zhao Y."/>
            <person name="Tian Y."/>
            <person name="Li X."/>
            <person name="Hu B."/>
        </authorList>
    </citation>
    <scope>NUCLEOTIDE SEQUENCE [LARGE SCALE GENOMIC DNA]</scope>
    <source>
        <strain evidence="7">DSM 101947</strain>
    </source>
</reference>
<dbReference type="SUPFAM" id="SSF46785">
    <property type="entry name" value="Winged helix' DNA-binding domain"/>
    <property type="match status" value="1"/>
</dbReference>
<evidence type="ECO:0000256" key="4">
    <source>
        <dbReference type="ARBA" id="ARBA00023163"/>
    </source>
</evidence>
<dbReference type="InterPro" id="IPR000847">
    <property type="entry name" value="LysR_HTH_N"/>
</dbReference>
<dbReference type="PANTHER" id="PTHR30126">
    <property type="entry name" value="HTH-TYPE TRANSCRIPTIONAL REGULATOR"/>
    <property type="match status" value="1"/>
</dbReference>
<dbReference type="AlphaFoldDB" id="A0A2K8QIK4"/>
<evidence type="ECO:0000256" key="2">
    <source>
        <dbReference type="ARBA" id="ARBA00023015"/>
    </source>
</evidence>
<keyword evidence="3" id="KW-0238">DNA-binding</keyword>
<dbReference type="GO" id="GO:0000976">
    <property type="term" value="F:transcription cis-regulatory region binding"/>
    <property type="evidence" value="ECO:0007669"/>
    <property type="project" value="TreeGrafter"/>
</dbReference>
<evidence type="ECO:0000259" key="5">
    <source>
        <dbReference type="PROSITE" id="PS50931"/>
    </source>
</evidence>
<proteinExistence type="inferred from homology"/>
<organism evidence="6 7">
    <name type="scientific">Dickeya fangzhongdai</name>
    <dbReference type="NCBI Taxonomy" id="1778540"/>
    <lineage>
        <taxon>Bacteria</taxon>
        <taxon>Pseudomonadati</taxon>
        <taxon>Pseudomonadota</taxon>
        <taxon>Gammaproteobacteria</taxon>
        <taxon>Enterobacterales</taxon>
        <taxon>Pectobacteriaceae</taxon>
        <taxon>Dickeya</taxon>
    </lineage>
</organism>
<dbReference type="Pfam" id="PF00126">
    <property type="entry name" value="HTH_1"/>
    <property type="match status" value="1"/>
</dbReference>
<evidence type="ECO:0000256" key="3">
    <source>
        <dbReference type="ARBA" id="ARBA00023125"/>
    </source>
</evidence>
<dbReference type="Gene3D" id="3.40.190.290">
    <property type="match status" value="1"/>
</dbReference>
<dbReference type="Gene3D" id="1.10.10.10">
    <property type="entry name" value="Winged helix-like DNA-binding domain superfamily/Winged helix DNA-binding domain"/>
    <property type="match status" value="1"/>
</dbReference>
<dbReference type="EMBL" id="CP025003">
    <property type="protein sequence ID" value="ATZ93333.1"/>
    <property type="molecule type" value="Genomic_DNA"/>
</dbReference>
<evidence type="ECO:0000313" key="7">
    <source>
        <dbReference type="Proteomes" id="UP000231901"/>
    </source>
</evidence>
<dbReference type="PRINTS" id="PR00039">
    <property type="entry name" value="HTHLYSR"/>
</dbReference>
<comment type="similarity">
    <text evidence="1">Belongs to the LysR transcriptional regulatory family.</text>
</comment>
<dbReference type="Proteomes" id="UP000231901">
    <property type="component" value="Chromosome"/>
</dbReference>
<keyword evidence="4" id="KW-0804">Transcription</keyword>
<dbReference type="GO" id="GO:0003700">
    <property type="term" value="F:DNA-binding transcription factor activity"/>
    <property type="evidence" value="ECO:0007669"/>
    <property type="project" value="InterPro"/>
</dbReference>
<dbReference type="InterPro" id="IPR036390">
    <property type="entry name" value="WH_DNA-bd_sf"/>
</dbReference>
<dbReference type="FunFam" id="1.10.10.10:FF:000001">
    <property type="entry name" value="LysR family transcriptional regulator"/>
    <property type="match status" value="1"/>
</dbReference>
<sequence length="288" mass="32522">MRYSPESLLAFMATVNTGSFSAAARHLQKSQSTVSTAVANLEADLGLTLFDRRGHQPVLTDEGRKVLSHVKAILSASEALDELAIRLADKVEPRLTFVLSDTWQCRHYYPVLQRFAERFPDVEFECLIAEDEDVVDLLQSQRAHVGVLQAQAHYPIDIAVSRLQVTTEMAIYAAHSHPLAQHAPVTQEQLATARQLCLHTYSQRERPQSEGATWSTPSYLMLLEMAEQGFGWSILPRWLVNEYARNRLVELALPGWPRKIEVDIAWSRPFPPGPAGLWLIDTLLEQRE</sequence>
<keyword evidence="2" id="KW-0805">Transcription regulation</keyword>
<dbReference type="GeneID" id="66563639"/>
<dbReference type="KEGG" id="dfn:CVE23_04695"/>
<feature type="domain" description="HTH lysR-type" evidence="5">
    <location>
        <begin position="1"/>
        <end position="60"/>
    </location>
</feature>
<dbReference type="InterPro" id="IPR036388">
    <property type="entry name" value="WH-like_DNA-bd_sf"/>
</dbReference>
<dbReference type="CDD" id="cd05466">
    <property type="entry name" value="PBP2_LTTR_substrate"/>
    <property type="match status" value="1"/>
</dbReference>
<dbReference type="Pfam" id="PF03466">
    <property type="entry name" value="LysR_substrate"/>
    <property type="match status" value="1"/>
</dbReference>
<keyword evidence="7" id="KW-1185">Reference proteome</keyword>
<dbReference type="PANTHER" id="PTHR30126:SF91">
    <property type="entry name" value="LYSR FAMILY TRANSCRIPTIONAL REGULATOR"/>
    <property type="match status" value="1"/>
</dbReference>
<protein>
    <submittedName>
        <fullName evidence="6">LysR family transcriptional regulator</fullName>
    </submittedName>
</protein>
<dbReference type="InterPro" id="IPR005119">
    <property type="entry name" value="LysR_subst-bd"/>
</dbReference>
<dbReference type="SUPFAM" id="SSF53850">
    <property type="entry name" value="Periplasmic binding protein-like II"/>
    <property type="match status" value="1"/>
</dbReference>